<gene>
    <name evidence="1" type="ORF">CPY51_28355</name>
</gene>
<sequence>MSIFDLDVSQVLCTPGTSRSGWQIRLVIGRQAAFWLDWAMVRSLPHTALPDISIVRAQSGSSDLYWEGVLVDVVLKRSV</sequence>
<dbReference type="EMBL" id="PCDP01000068">
    <property type="protein sequence ID" value="PZM08595.1"/>
    <property type="molecule type" value="Genomic_DNA"/>
</dbReference>
<evidence type="ECO:0000313" key="1">
    <source>
        <dbReference type="EMBL" id="PZM08595.1"/>
    </source>
</evidence>
<organism evidence="1 2">
    <name type="scientific">Rhizobium tubonense</name>
    <dbReference type="NCBI Taxonomy" id="484088"/>
    <lineage>
        <taxon>Bacteria</taxon>
        <taxon>Pseudomonadati</taxon>
        <taxon>Pseudomonadota</taxon>
        <taxon>Alphaproteobacteria</taxon>
        <taxon>Hyphomicrobiales</taxon>
        <taxon>Rhizobiaceae</taxon>
        <taxon>Rhizobium/Agrobacterium group</taxon>
        <taxon>Rhizobium</taxon>
    </lineage>
</organism>
<name>A0A2W4CCJ4_9HYPH</name>
<proteinExistence type="predicted"/>
<keyword evidence="2" id="KW-1185">Reference proteome</keyword>
<evidence type="ECO:0000313" key="2">
    <source>
        <dbReference type="Proteomes" id="UP000248925"/>
    </source>
</evidence>
<dbReference type="RefSeq" id="WP_111163575.1">
    <property type="nucleotide sequence ID" value="NZ_PCDP01000068.1"/>
</dbReference>
<accession>A0A2W4CCJ4</accession>
<dbReference type="AlphaFoldDB" id="A0A2W4CCJ4"/>
<protein>
    <submittedName>
        <fullName evidence="1">Uncharacterized protein</fullName>
    </submittedName>
</protein>
<reference evidence="1 2" key="1">
    <citation type="journal article" date="2018" name="Sci. Rep.">
        <title>Rhizobium tumorigenes sp. nov., a novel plant tumorigenic bacterium isolated from cane gall tumors on thornless blackberry.</title>
        <authorList>
            <person name="Kuzmanovi N."/>
            <person name="Smalla K."/>
            <person name="Gronow S."/>
            <person name="PuBawska J."/>
        </authorList>
    </citation>
    <scope>NUCLEOTIDE SEQUENCE [LARGE SCALE GENOMIC DNA]</scope>
    <source>
        <strain evidence="1 2">CCBAU 85046</strain>
    </source>
</reference>
<comment type="caution">
    <text evidence="1">The sequence shown here is derived from an EMBL/GenBank/DDBJ whole genome shotgun (WGS) entry which is preliminary data.</text>
</comment>
<dbReference type="Proteomes" id="UP000248925">
    <property type="component" value="Unassembled WGS sequence"/>
</dbReference>